<accession>A0ACC0Z8G1</accession>
<sequence length="127" mass="13398">MAKPILIFLFFILLSHSSLSSARPLHDFMLQNIDSGEPAAAAAAFSIALPSDKVNSSEEENDANNGEVSKVPSHGKAPETNMKNSEKGISVSTPRISGKYQPLVLNILPKGTVPPSGPSKGTNDVNN</sequence>
<evidence type="ECO:0000313" key="1">
    <source>
        <dbReference type="EMBL" id="KAJ0047212.1"/>
    </source>
</evidence>
<name>A0ACC0Z8G1_9ROSI</name>
<evidence type="ECO:0000313" key="2">
    <source>
        <dbReference type="Proteomes" id="UP001163603"/>
    </source>
</evidence>
<proteinExistence type="predicted"/>
<comment type="caution">
    <text evidence="1">The sequence shown here is derived from an EMBL/GenBank/DDBJ whole genome shotgun (WGS) entry which is preliminary data.</text>
</comment>
<dbReference type="EMBL" id="CM047738">
    <property type="protein sequence ID" value="KAJ0047212.1"/>
    <property type="molecule type" value="Genomic_DNA"/>
</dbReference>
<gene>
    <name evidence="1" type="ORF">Pint_06639</name>
</gene>
<reference evidence="2" key="1">
    <citation type="journal article" date="2023" name="G3 (Bethesda)">
        <title>Genome assembly and association tests identify interacting loci associated with vigor, precocity, and sex in interspecific pistachio rootstocks.</title>
        <authorList>
            <person name="Palmer W."/>
            <person name="Jacygrad E."/>
            <person name="Sagayaradj S."/>
            <person name="Cavanaugh K."/>
            <person name="Han R."/>
            <person name="Bertier L."/>
            <person name="Beede B."/>
            <person name="Kafkas S."/>
            <person name="Golino D."/>
            <person name="Preece J."/>
            <person name="Michelmore R."/>
        </authorList>
    </citation>
    <scope>NUCLEOTIDE SEQUENCE [LARGE SCALE GENOMIC DNA]</scope>
</reference>
<keyword evidence="2" id="KW-1185">Reference proteome</keyword>
<dbReference type="Proteomes" id="UP001163603">
    <property type="component" value="Chromosome 3"/>
</dbReference>
<protein>
    <submittedName>
        <fullName evidence="1">Uncharacterized protein</fullName>
    </submittedName>
</protein>
<organism evidence="1 2">
    <name type="scientific">Pistacia integerrima</name>
    <dbReference type="NCBI Taxonomy" id="434235"/>
    <lineage>
        <taxon>Eukaryota</taxon>
        <taxon>Viridiplantae</taxon>
        <taxon>Streptophyta</taxon>
        <taxon>Embryophyta</taxon>
        <taxon>Tracheophyta</taxon>
        <taxon>Spermatophyta</taxon>
        <taxon>Magnoliopsida</taxon>
        <taxon>eudicotyledons</taxon>
        <taxon>Gunneridae</taxon>
        <taxon>Pentapetalae</taxon>
        <taxon>rosids</taxon>
        <taxon>malvids</taxon>
        <taxon>Sapindales</taxon>
        <taxon>Anacardiaceae</taxon>
        <taxon>Pistacia</taxon>
    </lineage>
</organism>